<dbReference type="STRING" id="35608.A0A2U1LGY5"/>
<name>A0A2U1LGY5_ARTAN</name>
<reference evidence="2 3" key="1">
    <citation type="journal article" date="2018" name="Mol. Plant">
        <title>The genome of Artemisia annua provides insight into the evolution of Asteraceae family and artemisinin biosynthesis.</title>
        <authorList>
            <person name="Shen Q."/>
            <person name="Zhang L."/>
            <person name="Liao Z."/>
            <person name="Wang S."/>
            <person name="Yan T."/>
            <person name="Shi P."/>
            <person name="Liu M."/>
            <person name="Fu X."/>
            <person name="Pan Q."/>
            <person name="Wang Y."/>
            <person name="Lv Z."/>
            <person name="Lu X."/>
            <person name="Zhang F."/>
            <person name="Jiang W."/>
            <person name="Ma Y."/>
            <person name="Chen M."/>
            <person name="Hao X."/>
            <person name="Li L."/>
            <person name="Tang Y."/>
            <person name="Lv G."/>
            <person name="Zhou Y."/>
            <person name="Sun X."/>
            <person name="Brodelius P.E."/>
            <person name="Rose J.K.C."/>
            <person name="Tang K."/>
        </authorList>
    </citation>
    <scope>NUCLEOTIDE SEQUENCE [LARGE SCALE GENOMIC DNA]</scope>
    <source>
        <strain evidence="3">cv. Huhao1</strain>
        <tissue evidence="2">Leaf</tissue>
    </source>
</reference>
<dbReference type="Pfam" id="PF00564">
    <property type="entry name" value="PB1"/>
    <property type="match status" value="1"/>
</dbReference>
<proteinExistence type="predicted"/>
<dbReference type="Pfam" id="PF13966">
    <property type="entry name" value="zf-RVT"/>
    <property type="match status" value="1"/>
</dbReference>
<dbReference type="OrthoDB" id="1112544at2759"/>
<protein>
    <submittedName>
        <fullName evidence="2">Reverse transcriptase zinc-binding domain-containing protein</fullName>
    </submittedName>
</protein>
<dbReference type="InterPro" id="IPR000270">
    <property type="entry name" value="PB1_dom"/>
</dbReference>
<evidence type="ECO:0000313" key="3">
    <source>
        <dbReference type="Proteomes" id="UP000245207"/>
    </source>
</evidence>
<gene>
    <name evidence="2" type="ORF">CTI12_AA492920</name>
</gene>
<dbReference type="AlphaFoldDB" id="A0A2U1LGY5"/>
<dbReference type="SUPFAM" id="SSF54277">
    <property type="entry name" value="CAD &amp; PB1 domains"/>
    <property type="match status" value="1"/>
</dbReference>
<dbReference type="GO" id="GO:0003964">
    <property type="term" value="F:RNA-directed DNA polymerase activity"/>
    <property type="evidence" value="ECO:0007669"/>
    <property type="project" value="UniProtKB-KW"/>
</dbReference>
<sequence>MGGVMFCSVTGHNSHIFIISTKWSSYDDDEGDRVLLTTDSDLVGAVNHARSAGQKVLRLHLDYSEFGQRKREHNWLVKAFTELIIADLMYLQWMDPKESIYLYINSTGTTRDDDESILPGKMLVPAVVDQVHAQTLAALQVLKVHILNDEYISKPLVDYLADATWLARGTNNGATEVDGGTTDRRRIEGESMADLRRIDEDDGNGRTVSMWFDNWSSIGPLNQYITHKDLYDASVTGHNSHIFIISTKWSSGKNLSLVPNIMNIEKQSNGRTVSMWFDNWSSIGPLNQYITHKDLYDARLDVDLKVSDMVRNNNWYWPSEWYSKYNVVTNIDVPNINPNKCDEAVWKTSSGMEKEFAVKNVCRDLRSNDPIVTWWKLVWYSQCIPKHAFILWIAINNRMNTQDRLQKWGRLILAYRDNPMTHRCESQSSKTA</sequence>
<keyword evidence="3" id="KW-1185">Reference proteome</keyword>
<accession>A0A2U1LGY5</accession>
<dbReference type="EMBL" id="PKPP01009443">
    <property type="protein sequence ID" value="PWA48243.1"/>
    <property type="molecule type" value="Genomic_DNA"/>
</dbReference>
<dbReference type="Proteomes" id="UP000245207">
    <property type="component" value="Unassembled WGS sequence"/>
</dbReference>
<evidence type="ECO:0000259" key="1">
    <source>
        <dbReference type="PROSITE" id="PS51745"/>
    </source>
</evidence>
<dbReference type="InterPro" id="IPR026960">
    <property type="entry name" value="RVT-Znf"/>
</dbReference>
<dbReference type="InterPro" id="IPR053793">
    <property type="entry name" value="PB1-like"/>
</dbReference>
<feature type="domain" description="PB1" evidence="1">
    <location>
        <begin position="1"/>
        <end position="64"/>
    </location>
</feature>
<keyword evidence="2" id="KW-0548">Nucleotidyltransferase</keyword>
<evidence type="ECO:0000313" key="2">
    <source>
        <dbReference type="EMBL" id="PWA48243.1"/>
    </source>
</evidence>
<organism evidence="2 3">
    <name type="scientific">Artemisia annua</name>
    <name type="common">Sweet wormwood</name>
    <dbReference type="NCBI Taxonomy" id="35608"/>
    <lineage>
        <taxon>Eukaryota</taxon>
        <taxon>Viridiplantae</taxon>
        <taxon>Streptophyta</taxon>
        <taxon>Embryophyta</taxon>
        <taxon>Tracheophyta</taxon>
        <taxon>Spermatophyta</taxon>
        <taxon>Magnoliopsida</taxon>
        <taxon>eudicotyledons</taxon>
        <taxon>Gunneridae</taxon>
        <taxon>Pentapetalae</taxon>
        <taxon>asterids</taxon>
        <taxon>campanulids</taxon>
        <taxon>Asterales</taxon>
        <taxon>Asteraceae</taxon>
        <taxon>Asteroideae</taxon>
        <taxon>Anthemideae</taxon>
        <taxon>Artemisiinae</taxon>
        <taxon>Artemisia</taxon>
    </lineage>
</organism>
<dbReference type="PROSITE" id="PS51745">
    <property type="entry name" value="PB1"/>
    <property type="match status" value="1"/>
</dbReference>
<comment type="caution">
    <text evidence="2">The sequence shown here is derived from an EMBL/GenBank/DDBJ whole genome shotgun (WGS) entry which is preliminary data.</text>
</comment>
<keyword evidence="2" id="KW-0808">Transferase</keyword>
<keyword evidence="2" id="KW-0695">RNA-directed DNA polymerase</keyword>